<dbReference type="EMBL" id="QTSX02001455">
    <property type="protein sequence ID" value="KAJ9081855.1"/>
    <property type="molecule type" value="Genomic_DNA"/>
</dbReference>
<comment type="caution">
    <text evidence="1">The sequence shown here is derived from an EMBL/GenBank/DDBJ whole genome shotgun (WGS) entry which is preliminary data.</text>
</comment>
<gene>
    <name evidence="1" type="ORF">DSO57_1010527</name>
</gene>
<dbReference type="Proteomes" id="UP001165960">
    <property type="component" value="Unassembled WGS sequence"/>
</dbReference>
<proteinExistence type="predicted"/>
<evidence type="ECO:0000313" key="2">
    <source>
        <dbReference type="Proteomes" id="UP001165960"/>
    </source>
</evidence>
<protein>
    <submittedName>
        <fullName evidence="1">Uncharacterized protein</fullName>
    </submittedName>
</protein>
<reference evidence="1" key="1">
    <citation type="submission" date="2022-04" db="EMBL/GenBank/DDBJ databases">
        <title>Genome of the entomopathogenic fungus Entomophthora muscae.</title>
        <authorList>
            <person name="Elya C."/>
            <person name="Lovett B.R."/>
            <person name="Lee E."/>
            <person name="Macias A.M."/>
            <person name="Hajek A.E."/>
            <person name="De Bivort B.L."/>
            <person name="Kasson M.T."/>
            <person name="De Fine Licht H.H."/>
            <person name="Stajich J.E."/>
        </authorList>
    </citation>
    <scope>NUCLEOTIDE SEQUENCE</scope>
    <source>
        <strain evidence="1">Berkeley</strain>
    </source>
</reference>
<name>A0ACC2U543_9FUNG</name>
<sequence length="134" mass="15310">MDYQPGPSPGWTSSFNPPTPPPTPQPTAEVIPYDHSRYVMVILTVLSLAEVVVPHLAAYHPLAARMLYLFRSLPFLYWALVSRYPDGWTPSQSPWFDATPDHEKFVVFYLNDICIYFSSIENHVALVCQVLQRL</sequence>
<evidence type="ECO:0000313" key="1">
    <source>
        <dbReference type="EMBL" id="KAJ9081855.1"/>
    </source>
</evidence>
<keyword evidence="2" id="KW-1185">Reference proteome</keyword>
<accession>A0ACC2U543</accession>
<organism evidence="1 2">
    <name type="scientific">Entomophthora muscae</name>
    <dbReference type="NCBI Taxonomy" id="34485"/>
    <lineage>
        <taxon>Eukaryota</taxon>
        <taxon>Fungi</taxon>
        <taxon>Fungi incertae sedis</taxon>
        <taxon>Zoopagomycota</taxon>
        <taxon>Entomophthoromycotina</taxon>
        <taxon>Entomophthoromycetes</taxon>
        <taxon>Entomophthorales</taxon>
        <taxon>Entomophthoraceae</taxon>
        <taxon>Entomophthora</taxon>
    </lineage>
</organism>